<proteinExistence type="predicted"/>
<sequence length="15" mass="1941">MGWMWRILNDFIFVL</sequence>
<protein>
    <submittedName>
        <fullName evidence="1">Uncharacterized protein</fullName>
    </submittedName>
</protein>
<reference evidence="1" key="1">
    <citation type="submission" date="2018-02" db="EMBL/GenBank/DDBJ databases">
        <title>Rhizophora mucronata_Transcriptome.</title>
        <authorList>
            <person name="Meera S.P."/>
            <person name="Sreeshan A."/>
            <person name="Augustine A."/>
        </authorList>
    </citation>
    <scope>NUCLEOTIDE SEQUENCE</scope>
    <source>
        <tissue evidence="1">Leaf</tissue>
    </source>
</reference>
<name>A0A2P2N2F5_RHIMU</name>
<organism evidence="1">
    <name type="scientific">Rhizophora mucronata</name>
    <name type="common">Asiatic mangrove</name>
    <dbReference type="NCBI Taxonomy" id="61149"/>
    <lineage>
        <taxon>Eukaryota</taxon>
        <taxon>Viridiplantae</taxon>
        <taxon>Streptophyta</taxon>
        <taxon>Embryophyta</taxon>
        <taxon>Tracheophyta</taxon>
        <taxon>Spermatophyta</taxon>
        <taxon>Magnoliopsida</taxon>
        <taxon>eudicotyledons</taxon>
        <taxon>Gunneridae</taxon>
        <taxon>Pentapetalae</taxon>
        <taxon>rosids</taxon>
        <taxon>fabids</taxon>
        <taxon>Malpighiales</taxon>
        <taxon>Rhizophoraceae</taxon>
        <taxon>Rhizophora</taxon>
    </lineage>
</organism>
<evidence type="ECO:0000313" key="1">
    <source>
        <dbReference type="EMBL" id="MBX36654.1"/>
    </source>
</evidence>
<accession>A0A2P2N2F5</accession>
<dbReference type="EMBL" id="GGEC01056170">
    <property type="protein sequence ID" value="MBX36654.1"/>
    <property type="molecule type" value="Transcribed_RNA"/>
</dbReference>